<reference evidence="19" key="3">
    <citation type="submission" date="2025-09" db="UniProtKB">
        <authorList>
            <consortium name="Ensembl"/>
        </authorList>
    </citation>
    <scope>IDENTIFICATION</scope>
</reference>
<dbReference type="PANTHER" id="PTHR10188:SF41">
    <property type="entry name" value="ISOASPARTYL PEPTIDASE_L-ASPARAGINASE"/>
    <property type="match status" value="1"/>
</dbReference>
<evidence type="ECO:0000256" key="17">
    <source>
        <dbReference type="PIRSR" id="PIRSR600246-3"/>
    </source>
</evidence>
<feature type="compositionally biased region" description="Gly residues" evidence="18">
    <location>
        <begin position="142"/>
        <end position="156"/>
    </location>
</feature>
<feature type="active site" description="Nucleophile" evidence="15">
    <location>
        <position position="346"/>
    </location>
</feature>
<evidence type="ECO:0000256" key="14">
    <source>
        <dbReference type="ARBA" id="ARBA00049366"/>
    </source>
</evidence>
<dbReference type="FunFam" id="3.60.20.30:FF:000001">
    <property type="entry name" value="Isoaspartyl peptidase/L-asparaginase"/>
    <property type="match status" value="1"/>
</dbReference>
<dbReference type="PANTHER" id="PTHR10188">
    <property type="entry name" value="L-ASPARAGINASE"/>
    <property type="match status" value="1"/>
</dbReference>
<proteinExistence type="inferred from homology"/>
<dbReference type="EC" id="3.5.1.1" evidence="4"/>
<evidence type="ECO:0000313" key="19">
    <source>
        <dbReference type="Ensembl" id="ENSPLOP00000011383.1"/>
    </source>
</evidence>
<keyword evidence="7" id="KW-0378">Hydrolase</keyword>
<evidence type="ECO:0000256" key="8">
    <source>
        <dbReference type="ARBA" id="ARBA00022813"/>
    </source>
</evidence>
<dbReference type="GO" id="GO:0001917">
    <property type="term" value="C:photoreceptor inner segment"/>
    <property type="evidence" value="ECO:0007669"/>
    <property type="project" value="Ensembl"/>
</dbReference>
<keyword evidence="8" id="KW-0068">Autocatalytic cleavage</keyword>
<feature type="region of interest" description="Disordered" evidence="18">
    <location>
        <begin position="136"/>
        <end position="169"/>
    </location>
</feature>
<comment type="similarity">
    <text evidence="2">Belongs to the Ntn-hydrolase family.</text>
</comment>
<dbReference type="GO" id="GO:0005737">
    <property type="term" value="C:cytoplasm"/>
    <property type="evidence" value="ECO:0007669"/>
    <property type="project" value="TreeGrafter"/>
</dbReference>
<evidence type="ECO:0000256" key="3">
    <source>
        <dbReference type="ARBA" id="ARBA00012879"/>
    </source>
</evidence>
<keyword evidence="6" id="KW-0645">Protease</keyword>
<evidence type="ECO:0000256" key="18">
    <source>
        <dbReference type="SAM" id="MobiDB-lite"/>
    </source>
</evidence>
<protein>
    <recommendedName>
        <fullName evidence="5">Isoaspartyl peptidase/L-asparaginase</fullName>
        <ecNumber evidence="3">3.4.19.5</ecNumber>
        <ecNumber evidence="4">3.5.1.1</ecNumber>
    </recommendedName>
    <alternativeName>
        <fullName evidence="10">Asparaginase-like protein 1</fullName>
    </alternativeName>
    <alternativeName>
        <fullName evidence="13">Beta-aspartyl-peptidase</fullName>
    </alternativeName>
    <alternativeName>
        <fullName evidence="11">Isoaspartyl dipeptidase</fullName>
    </alternativeName>
    <alternativeName>
        <fullName evidence="12">L-asparagine amidohydrolase</fullName>
    </alternativeName>
</protein>
<evidence type="ECO:0000256" key="10">
    <source>
        <dbReference type="ARBA" id="ARBA00029701"/>
    </source>
</evidence>
<dbReference type="CDD" id="cd04702">
    <property type="entry name" value="ASRGL1_like"/>
    <property type="match status" value="1"/>
</dbReference>
<evidence type="ECO:0000256" key="4">
    <source>
        <dbReference type="ARBA" id="ARBA00012920"/>
    </source>
</evidence>
<evidence type="ECO:0000256" key="11">
    <source>
        <dbReference type="ARBA" id="ARBA00029780"/>
    </source>
</evidence>
<dbReference type="InterPro" id="IPR029055">
    <property type="entry name" value="Ntn_hydrolases_N"/>
</dbReference>
<evidence type="ECO:0000256" key="2">
    <source>
        <dbReference type="ARBA" id="ARBA00010872"/>
    </source>
</evidence>
<feature type="binding site" evidence="16">
    <location>
        <begin position="397"/>
        <end position="400"/>
    </location>
    <ligand>
        <name>substrate</name>
    </ligand>
</feature>
<dbReference type="InterPro" id="IPR000246">
    <property type="entry name" value="Peptidase_T2"/>
</dbReference>
<reference evidence="19" key="2">
    <citation type="submission" date="2025-08" db="UniProtKB">
        <authorList>
            <consortium name="Ensembl"/>
        </authorList>
    </citation>
    <scope>IDENTIFICATION</scope>
</reference>
<dbReference type="GO" id="GO:0004067">
    <property type="term" value="F:asparaginase activity"/>
    <property type="evidence" value="ECO:0007669"/>
    <property type="project" value="UniProtKB-EC"/>
</dbReference>
<feature type="binding site" evidence="16">
    <location>
        <begin position="374"/>
        <end position="377"/>
    </location>
    <ligand>
        <name>substrate</name>
    </ligand>
</feature>
<comment type="catalytic activity">
    <reaction evidence="14">
        <text>L-asparagine + H2O = L-aspartate + NH4(+)</text>
        <dbReference type="Rhea" id="RHEA:21016"/>
        <dbReference type="ChEBI" id="CHEBI:15377"/>
        <dbReference type="ChEBI" id="CHEBI:28938"/>
        <dbReference type="ChEBI" id="CHEBI:29991"/>
        <dbReference type="ChEBI" id="CHEBI:58048"/>
        <dbReference type="EC" id="3.5.1.1"/>
    </reaction>
</comment>
<dbReference type="EC" id="3.4.19.5" evidence="3"/>
<feature type="site" description="Cleavage; by autolysis" evidence="17">
    <location>
        <begin position="345"/>
        <end position="346"/>
    </location>
</feature>
<accession>A0A8C9D3C2</accession>
<feature type="compositionally biased region" description="Low complexity" evidence="18">
    <location>
        <begin position="157"/>
        <end position="169"/>
    </location>
</feature>
<dbReference type="GeneTree" id="ENSGT00950000183045"/>
<dbReference type="InterPro" id="IPR033844">
    <property type="entry name" value="ASRGL1_meta"/>
</dbReference>
<evidence type="ECO:0000256" key="1">
    <source>
        <dbReference type="ARBA" id="ARBA00000306"/>
    </source>
</evidence>
<evidence type="ECO:0000256" key="5">
    <source>
        <dbReference type="ARBA" id="ARBA00022280"/>
    </source>
</evidence>
<dbReference type="Ensembl" id="ENSPLOT00000012589.1">
    <property type="protein sequence ID" value="ENSPLOP00000011383.1"/>
    <property type="gene ID" value="ENSPLOG00000008346.1"/>
</dbReference>
<evidence type="ECO:0000256" key="12">
    <source>
        <dbReference type="ARBA" id="ARBA00030414"/>
    </source>
</evidence>
<dbReference type="GO" id="GO:0008798">
    <property type="term" value="F:beta-aspartyl-peptidase activity"/>
    <property type="evidence" value="ECO:0007669"/>
    <property type="project" value="UniProtKB-EC"/>
</dbReference>
<dbReference type="GO" id="GO:0033345">
    <property type="term" value="P:L-asparagine catabolic process via L-aspartate"/>
    <property type="evidence" value="ECO:0007669"/>
    <property type="project" value="TreeGrafter"/>
</dbReference>
<gene>
    <name evidence="19" type="primary">ASRGL1</name>
</gene>
<dbReference type="Pfam" id="PF01112">
    <property type="entry name" value="Asparaginase_2"/>
    <property type="match status" value="1"/>
</dbReference>
<keyword evidence="20" id="KW-1185">Reference proteome</keyword>
<comment type="subunit">
    <text evidence="9">Heterodimer of an alpha and beta chain produced by autocleavage. This heterodimer may then dimerize in turn, giving rise to a heterotetramer.</text>
</comment>
<dbReference type="Gene3D" id="3.60.20.30">
    <property type="entry name" value="(Glycosyl)asparaginase"/>
    <property type="match status" value="1"/>
</dbReference>
<dbReference type="Proteomes" id="UP000694399">
    <property type="component" value="Chromosome D2"/>
</dbReference>
<name>A0A8C9D3C2_PANLE</name>
<evidence type="ECO:0000256" key="6">
    <source>
        <dbReference type="ARBA" id="ARBA00022670"/>
    </source>
</evidence>
<evidence type="ECO:0000256" key="7">
    <source>
        <dbReference type="ARBA" id="ARBA00022801"/>
    </source>
</evidence>
<evidence type="ECO:0000256" key="15">
    <source>
        <dbReference type="PIRSR" id="PIRSR600246-1"/>
    </source>
</evidence>
<evidence type="ECO:0000256" key="16">
    <source>
        <dbReference type="PIRSR" id="PIRSR600246-2"/>
    </source>
</evidence>
<sequence length="486" mass="50802">MKKKRFQLKRITTKPEKHLGPRGRISARAALLFNLRWQNLGTSLRAFCHQHPASSLKGGRGGSPKPTRKLRWVEGQRGTRAGSQAAGVLPGAQTRAQLPGACAAAPGRGFTVIARRAGPALVRKRGAVVAELLRTQRSPGRARGGGGPRRFGGRPGGSAQPEAPASASAARGVLGSVDMNPVIVVHGGGASNISKDRKERVRQGIIRAATEGYKILKDGGSAVDAVEGAVTVLEDDPEFNAGCGSVLNVNGDVEMDASIMNGKDLSAGAVSAVQGIANPIKLARLVMEKTTHCFLTDQGAAKFATAMGIPTVPKEQLVTERNIRRLEKEKHEKGAPKPDCEKNLGTVGAVALDCNGNVAYATSTGGIVNKMVGRVGDTPCIGSGGYADNDIGAISTTGHGESILKVNLARLTLFHVEQGKTLEEAADMSLGYMKSKLKGLGGVILVSKAGDWAVKWTSASMPWAAAKDCQLHSGIDLDETNVTDLP</sequence>
<evidence type="ECO:0000313" key="20">
    <source>
        <dbReference type="Proteomes" id="UP000694399"/>
    </source>
</evidence>
<dbReference type="GO" id="GO:0006508">
    <property type="term" value="P:proteolysis"/>
    <property type="evidence" value="ECO:0007669"/>
    <property type="project" value="UniProtKB-KW"/>
</dbReference>
<evidence type="ECO:0000256" key="9">
    <source>
        <dbReference type="ARBA" id="ARBA00025988"/>
    </source>
</evidence>
<dbReference type="OMA" id="ILAAMEY"/>
<evidence type="ECO:0000256" key="13">
    <source>
        <dbReference type="ARBA" id="ARBA00030667"/>
    </source>
</evidence>
<comment type="catalytic activity">
    <reaction evidence="1">
        <text>Cleavage of a beta-linked Asp residue from the N-terminus of a polypeptide.</text>
        <dbReference type="EC" id="3.4.19.5"/>
    </reaction>
</comment>
<dbReference type="AlphaFoldDB" id="A0A8C9D3C2"/>
<organism evidence="19 20">
    <name type="scientific">Panthera leo</name>
    <name type="common">Lion</name>
    <dbReference type="NCBI Taxonomy" id="9689"/>
    <lineage>
        <taxon>Eukaryota</taxon>
        <taxon>Metazoa</taxon>
        <taxon>Chordata</taxon>
        <taxon>Craniata</taxon>
        <taxon>Vertebrata</taxon>
        <taxon>Euteleostomi</taxon>
        <taxon>Mammalia</taxon>
        <taxon>Eutheria</taxon>
        <taxon>Laurasiatheria</taxon>
        <taxon>Carnivora</taxon>
        <taxon>Feliformia</taxon>
        <taxon>Felidae</taxon>
        <taxon>Pantherinae</taxon>
        <taxon>Panthera</taxon>
    </lineage>
</organism>
<reference evidence="19" key="1">
    <citation type="journal article" date="2019" name="bioRxiv">
        <title>Long live the king: chromosome-level assembly of the lion (Panthera leo) using linked-read, Hi-C, and long read data.</title>
        <authorList>
            <person name="Armstrong E.E."/>
            <person name="Taylor R.W."/>
            <person name="Miller D.E."/>
            <person name="Kaelin C."/>
            <person name="Barsh G."/>
            <person name="Hadly E.A."/>
            <person name="Petrov D."/>
        </authorList>
    </citation>
    <scope>NUCLEOTIDE SEQUENCE [LARGE SCALE GENOMIC DNA]</scope>
</reference>
<dbReference type="SUPFAM" id="SSF56235">
    <property type="entry name" value="N-terminal nucleophile aminohydrolases (Ntn hydrolases)"/>
    <property type="match status" value="1"/>
</dbReference>